<keyword evidence="2" id="KW-1185">Reference proteome</keyword>
<dbReference type="AlphaFoldDB" id="A0A0V1I7R5"/>
<reference evidence="1 2" key="1">
    <citation type="submission" date="2015-01" db="EMBL/GenBank/DDBJ databases">
        <title>Evolution of Trichinella species and genotypes.</title>
        <authorList>
            <person name="Korhonen P.K."/>
            <person name="Edoardo P."/>
            <person name="Giuseppe L.R."/>
            <person name="Gasser R.B."/>
        </authorList>
    </citation>
    <scope>NUCLEOTIDE SEQUENCE [LARGE SCALE GENOMIC DNA]</scope>
    <source>
        <strain evidence="1">ISS1029</strain>
    </source>
</reference>
<evidence type="ECO:0000313" key="2">
    <source>
        <dbReference type="Proteomes" id="UP000055024"/>
    </source>
</evidence>
<protein>
    <submittedName>
        <fullName evidence="1">Uncharacterized protein</fullName>
    </submittedName>
</protein>
<accession>A0A0V1I7R5</accession>
<name>A0A0V1I7R5_9BILA</name>
<sequence>MPFDTYCQYYRWQGKGSLATDTIRCSFQLRYFEIIAIVKTLEAFHEFYVDCSQGVIKYIAAMKLLPLTSEELSLDQQSLTSVMPIRNFLILSGNTAIPRS</sequence>
<organism evidence="1 2">
    <name type="scientific">Trichinella zimbabwensis</name>
    <dbReference type="NCBI Taxonomy" id="268475"/>
    <lineage>
        <taxon>Eukaryota</taxon>
        <taxon>Metazoa</taxon>
        <taxon>Ecdysozoa</taxon>
        <taxon>Nematoda</taxon>
        <taxon>Enoplea</taxon>
        <taxon>Dorylaimia</taxon>
        <taxon>Trichinellida</taxon>
        <taxon>Trichinellidae</taxon>
        <taxon>Trichinella</taxon>
    </lineage>
</organism>
<evidence type="ECO:0000313" key="1">
    <source>
        <dbReference type="EMBL" id="KRZ18909.1"/>
    </source>
</evidence>
<gene>
    <name evidence="1" type="ORF">T11_7233</name>
</gene>
<dbReference type="Proteomes" id="UP000055024">
    <property type="component" value="Unassembled WGS sequence"/>
</dbReference>
<comment type="caution">
    <text evidence="1">The sequence shown here is derived from an EMBL/GenBank/DDBJ whole genome shotgun (WGS) entry which is preliminary data.</text>
</comment>
<dbReference type="EMBL" id="JYDP01000002">
    <property type="protein sequence ID" value="KRZ18909.1"/>
    <property type="molecule type" value="Genomic_DNA"/>
</dbReference>
<proteinExistence type="predicted"/>